<dbReference type="GO" id="GO:0005576">
    <property type="term" value="C:extracellular region"/>
    <property type="evidence" value="ECO:0007669"/>
    <property type="project" value="UniProtKB-ARBA"/>
</dbReference>
<keyword evidence="2" id="KW-1064">Adaptive immunity</keyword>
<evidence type="ECO:0000313" key="6">
    <source>
        <dbReference type="Proteomes" id="UP000694424"/>
    </source>
</evidence>
<dbReference type="InterPro" id="IPR013783">
    <property type="entry name" value="Ig-like_fold"/>
</dbReference>
<feature type="domain" description="Ig-like" evidence="4">
    <location>
        <begin position="38"/>
        <end position="119"/>
    </location>
</feature>
<evidence type="ECO:0000256" key="2">
    <source>
        <dbReference type="ARBA" id="ARBA00023130"/>
    </source>
</evidence>
<dbReference type="InterPro" id="IPR013106">
    <property type="entry name" value="Ig_V-set"/>
</dbReference>
<dbReference type="Ensembl" id="ENSAOWT00000008052.1">
    <property type="protein sequence ID" value="ENSAOWP00000007124.1"/>
    <property type="gene ID" value="ENSAOWG00000004895.1"/>
</dbReference>
<dbReference type="GO" id="GO:0019814">
    <property type="term" value="C:immunoglobulin complex"/>
    <property type="evidence" value="ECO:0007669"/>
    <property type="project" value="UniProtKB-KW"/>
</dbReference>
<reference evidence="5" key="1">
    <citation type="submission" date="2025-08" db="UniProtKB">
        <authorList>
            <consortium name="Ensembl"/>
        </authorList>
    </citation>
    <scope>IDENTIFICATION</scope>
</reference>
<evidence type="ECO:0000256" key="1">
    <source>
        <dbReference type="ARBA" id="ARBA00022859"/>
    </source>
</evidence>
<dbReference type="InterPro" id="IPR036179">
    <property type="entry name" value="Ig-like_dom_sf"/>
</dbReference>
<dbReference type="PROSITE" id="PS50835">
    <property type="entry name" value="IG_LIKE"/>
    <property type="match status" value="1"/>
</dbReference>
<name>A0A8B9P4X1_APTOW</name>
<dbReference type="AlphaFoldDB" id="A0A8B9P4X1"/>
<evidence type="ECO:0000259" key="4">
    <source>
        <dbReference type="PROSITE" id="PS50835"/>
    </source>
</evidence>
<dbReference type="Gene3D" id="2.60.40.10">
    <property type="entry name" value="Immunoglobulins"/>
    <property type="match status" value="1"/>
</dbReference>
<dbReference type="GO" id="GO:0002250">
    <property type="term" value="P:adaptive immune response"/>
    <property type="evidence" value="ECO:0007669"/>
    <property type="project" value="UniProtKB-KW"/>
</dbReference>
<accession>A0A8B9P4X1</accession>
<evidence type="ECO:0000256" key="3">
    <source>
        <dbReference type="ARBA" id="ARBA00043265"/>
    </source>
</evidence>
<dbReference type="PANTHER" id="PTHR23266">
    <property type="entry name" value="IMMUNOGLOBULIN HEAVY CHAIN"/>
    <property type="match status" value="1"/>
</dbReference>
<keyword evidence="3" id="KW-1280">Immunoglobulin</keyword>
<reference evidence="5" key="2">
    <citation type="submission" date="2025-09" db="UniProtKB">
        <authorList>
            <consortium name="Ensembl"/>
        </authorList>
    </citation>
    <scope>IDENTIFICATION</scope>
</reference>
<dbReference type="SUPFAM" id="SSF48726">
    <property type="entry name" value="Immunoglobulin"/>
    <property type="match status" value="1"/>
</dbReference>
<evidence type="ECO:0000313" key="5">
    <source>
        <dbReference type="Ensembl" id="ENSAOWP00000007124.1"/>
    </source>
</evidence>
<sequence length="152" mass="16840">MLHSVFLGLKTVLTKSAGFNVVMSTSLLSEVRKIPRGSLKLSCKTSGLNFDELWLAWVRIVPGKGLQRGAYISRSNGEKMTSSEPVKRQPTISRDNYRDILYLQMTNMSLEDAAEYYCTGNTCSFLVLQKWTGTPHPGAQSATKASVPILLH</sequence>
<dbReference type="Proteomes" id="UP000694424">
    <property type="component" value="Unplaced"/>
</dbReference>
<protein>
    <recommendedName>
        <fullName evidence="4">Ig-like domain-containing protein</fullName>
    </recommendedName>
</protein>
<dbReference type="InterPro" id="IPR050199">
    <property type="entry name" value="IgHV"/>
</dbReference>
<dbReference type="SMART" id="SM00406">
    <property type="entry name" value="IGv"/>
    <property type="match status" value="1"/>
</dbReference>
<proteinExistence type="predicted"/>
<keyword evidence="1" id="KW-0391">Immunity</keyword>
<keyword evidence="6" id="KW-1185">Reference proteome</keyword>
<organism evidence="5 6">
    <name type="scientific">Apteryx owenii</name>
    <name type="common">Little spotted kiwi</name>
    <dbReference type="NCBI Taxonomy" id="8824"/>
    <lineage>
        <taxon>Eukaryota</taxon>
        <taxon>Metazoa</taxon>
        <taxon>Chordata</taxon>
        <taxon>Craniata</taxon>
        <taxon>Vertebrata</taxon>
        <taxon>Euteleostomi</taxon>
        <taxon>Archelosauria</taxon>
        <taxon>Archosauria</taxon>
        <taxon>Dinosauria</taxon>
        <taxon>Saurischia</taxon>
        <taxon>Theropoda</taxon>
        <taxon>Coelurosauria</taxon>
        <taxon>Aves</taxon>
        <taxon>Palaeognathae</taxon>
        <taxon>Apterygiformes</taxon>
        <taxon>Apterygidae</taxon>
        <taxon>Apteryx</taxon>
    </lineage>
</organism>
<dbReference type="InterPro" id="IPR007110">
    <property type="entry name" value="Ig-like_dom"/>
</dbReference>